<evidence type="ECO:0000313" key="2">
    <source>
        <dbReference type="Proteomes" id="UP001163321"/>
    </source>
</evidence>
<reference evidence="1 2" key="1">
    <citation type="journal article" date="2022" name="bioRxiv">
        <title>The genome of the oomycete Peronosclerospora sorghi, a cosmopolitan pathogen of maize and sorghum, is inflated with dispersed pseudogenes.</title>
        <authorList>
            <person name="Fletcher K."/>
            <person name="Martin F."/>
            <person name="Isakeit T."/>
            <person name="Cavanaugh K."/>
            <person name="Magill C."/>
            <person name="Michelmore R."/>
        </authorList>
    </citation>
    <scope>NUCLEOTIDE SEQUENCE [LARGE SCALE GENOMIC DNA]</scope>
    <source>
        <strain evidence="1">P6</strain>
    </source>
</reference>
<accession>A0ACC0W3Y9</accession>
<evidence type="ECO:0000313" key="1">
    <source>
        <dbReference type="EMBL" id="KAI9913469.1"/>
    </source>
</evidence>
<protein>
    <submittedName>
        <fullName evidence="1">Uncharacterized protein</fullName>
    </submittedName>
</protein>
<dbReference type="Proteomes" id="UP001163321">
    <property type="component" value="Chromosome 4"/>
</dbReference>
<gene>
    <name evidence="1" type="ORF">PsorP6_006758</name>
</gene>
<sequence>MGRLLLKVSPDPSPFGIIHVYAGCGSGSYSTVADGRGQRNCLRIELHQNLGDKAVQRASSQLGQGRGTAEWDRRVPRGTGHGIARWVKDKARQAKDKARQVKDKAGQGKDKSGQVKDKAGQAKDKARQVKYKTGQVKDIVKSKASEAKNKAEEKAGETKYVAQDKMSQSNKGNPSRLRNRQV</sequence>
<organism evidence="1 2">
    <name type="scientific">Peronosclerospora sorghi</name>
    <dbReference type="NCBI Taxonomy" id="230839"/>
    <lineage>
        <taxon>Eukaryota</taxon>
        <taxon>Sar</taxon>
        <taxon>Stramenopiles</taxon>
        <taxon>Oomycota</taxon>
        <taxon>Peronosporomycetes</taxon>
        <taxon>Peronosporales</taxon>
        <taxon>Peronosporaceae</taxon>
        <taxon>Peronosclerospora</taxon>
    </lineage>
</organism>
<dbReference type="EMBL" id="CM047583">
    <property type="protein sequence ID" value="KAI9913469.1"/>
    <property type="molecule type" value="Genomic_DNA"/>
</dbReference>
<proteinExistence type="predicted"/>
<keyword evidence="2" id="KW-1185">Reference proteome</keyword>
<name>A0ACC0W3Y9_9STRA</name>
<comment type="caution">
    <text evidence="1">The sequence shown here is derived from an EMBL/GenBank/DDBJ whole genome shotgun (WGS) entry which is preliminary data.</text>
</comment>